<dbReference type="SMART" id="SM00354">
    <property type="entry name" value="HTH_LACI"/>
    <property type="match status" value="1"/>
</dbReference>
<protein>
    <submittedName>
        <fullName evidence="5">LacI family transcriptional regulator</fullName>
    </submittedName>
</protein>
<evidence type="ECO:0000259" key="4">
    <source>
        <dbReference type="PROSITE" id="PS50932"/>
    </source>
</evidence>
<evidence type="ECO:0000256" key="3">
    <source>
        <dbReference type="ARBA" id="ARBA00023163"/>
    </source>
</evidence>
<dbReference type="RefSeq" id="WP_117522260.1">
    <property type="nucleotide sequence ID" value="NZ_QVEU01000010.1"/>
</dbReference>
<dbReference type="SUPFAM" id="SSF53822">
    <property type="entry name" value="Periplasmic binding protein-like I"/>
    <property type="match status" value="1"/>
</dbReference>
<dbReference type="Gene3D" id="3.40.50.2300">
    <property type="match status" value="2"/>
</dbReference>
<evidence type="ECO:0000313" key="5">
    <source>
        <dbReference type="EMBL" id="RGB74550.1"/>
    </source>
</evidence>
<dbReference type="Pfam" id="PF00532">
    <property type="entry name" value="Peripla_BP_1"/>
    <property type="match status" value="1"/>
</dbReference>
<dbReference type="InterPro" id="IPR001761">
    <property type="entry name" value="Peripla_BP/Lac1_sug-bd_dom"/>
</dbReference>
<keyword evidence="3" id="KW-0804">Transcription</keyword>
<keyword evidence="1" id="KW-0805">Transcription regulation</keyword>
<dbReference type="SUPFAM" id="SSF47413">
    <property type="entry name" value="lambda repressor-like DNA-binding domains"/>
    <property type="match status" value="1"/>
</dbReference>
<sequence length="333" mass="37864">MDIYDIAQKSGYSIATVSRVLNNSDKVSDKAKAKILNIIEENDYTPNRVARSLAKNKTSLVGIMVPDIRKYFESQSAYELEQRLNANGYLTLLGDSTNDLTRKKAYLNLLRQNKVDAIVCVGSTYEQNDFYDEILKLSDEIPFAMVNSNPINKSKNISYVYIDEIDAMKKALSHLYQKGYKQPMFVSYEKNYATRSYIAKKAGFIEALDELYKSSDYIEFKIKDLEKDLKKLNEFLKVNSKIDSICFELDFLAIPAFKYLINQGVNIPDDIGIIGFDNIDATNYASKKITSIDQNVALQADIATKSLIDLIDNKELEKNSNMIEAKLIIKETT</sequence>
<keyword evidence="2" id="KW-0238">DNA-binding</keyword>
<dbReference type="Proteomes" id="UP000261011">
    <property type="component" value="Unassembled WGS sequence"/>
</dbReference>
<gene>
    <name evidence="5" type="ORF">DXA39_08340</name>
</gene>
<organism evidence="5 6">
    <name type="scientific">Anaerococcus nagyae</name>
    <dbReference type="NCBI Taxonomy" id="1755241"/>
    <lineage>
        <taxon>Bacteria</taxon>
        <taxon>Bacillati</taxon>
        <taxon>Bacillota</taxon>
        <taxon>Tissierellia</taxon>
        <taxon>Tissierellales</taxon>
        <taxon>Peptoniphilaceae</taxon>
        <taxon>Anaerococcus</taxon>
    </lineage>
</organism>
<dbReference type="AlphaFoldDB" id="A0A3E2TFI9"/>
<evidence type="ECO:0000256" key="2">
    <source>
        <dbReference type="ARBA" id="ARBA00023125"/>
    </source>
</evidence>
<proteinExistence type="predicted"/>
<dbReference type="Pfam" id="PF00356">
    <property type="entry name" value="LacI"/>
    <property type="match status" value="1"/>
</dbReference>
<dbReference type="InterPro" id="IPR028082">
    <property type="entry name" value="Peripla_BP_I"/>
</dbReference>
<dbReference type="GO" id="GO:0003700">
    <property type="term" value="F:DNA-binding transcription factor activity"/>
    <property type="evidence" value="ECO:0007669"/>
    <property type="project" value="TreeGrafter"/>
</dbReference>
<dbReference type="InterPro" id="IPR010982">
    <property type="entry name" value="Lambda_DNA-bd_dom_sf"/>
</dbReference>
<dbReference type="EMBL" id="QVEU01000010">
    <property type="protein sequence ID" value="RGB74550.1"/>
    <property type="molecule type" value="Genomic_DNA"/>
</dbReference>
<keyword evidence="6" id="KW-1185">Reference proteome</keyword>
<dbReference type="PANTHER" id="PTHR30146:SF24">
    <property type="entry name" value="XYLOSE OPERON REGULATORY PROTEIN"/>
    <property type="match status" value="1"/>
</dbReference>
<evidence type="ECO:0000313" key="6">
    <source>
        <dbReference type="Proteomes" id="UP000261011"/>
    </source>
</evidence>
<evidence type="ECO:0000256" key="1">
    <source>
        <dbReference type="ARBA" id="ARBA00023015"/>
    </source>
</evidence>
<dbReference type="Gene3D" id="1.10.260.40">
    <property type="entry name" value="lambda repressor-like DNA-binding domains"/>
    <property type="match status" value="1"/>
</dbReference>
<accession>A0A3E2TFI9</accession>
<dbReference type="CDD" id="cd01392">
    <property type="entry name" value="HTH_LacI"/>
    <property type="match status" value="1"/>
</dbReference>
<dbReference type="PANTHER" id="PTHR30146">
    <property type="entry name" value="LACI-RELATED TRANSCRIPTIONAL REPRESSOR"/>
    <property type="match status" value="1"/>
</dbReference>
<feature type="domain" description="HTH lacI-type" evidence="4">
    <location>
        <begin position="1"/>
        <end position="55"/>
    </location>
</feature>
<dbReference type="PROSITE" id="PS50932">
    <property type="entry name" value="HTH_LACI_2"/>
    <property type="match status" value="1"/>
</dbReference>
<reference evidence="5 6" key="1">
    <citation type="submission" date="2018-08" db="EMBL/GenBank/DDBJ databases">
        <title>A genome reference for cultivated species of the human gut microbiota.</title>
        <authorList>
            <person name="Zou Y."/>
            <person name="Xue W."/>
            <person name="Luo G."/>
        </authorList>
    </citation>
    <scope>NUCLEOTIDE SEQUENCE [LARGE SCALE GENOMIC DNA]</scope>
    <source>
        <strain evidence="5 6">OF01-3</strain>
    </source>
</reference>
<comment type="caution">
    <text evidence="5">The sequence shown here is derived from an EMBL/GenBank/DDBJ whole genome shotgun (WGS) entry which is preliminary data.</text>
</comment>
<dbReference type="CDD" id="cd06267">
    <property type="entry name" value="PBP1_LacI_sugar_binding-like"/>
    <property type="match status" value="1"/>
</dbReference>
<name>A0A3E2TFI9_9FIRM</name>
<dbReference type="OrthoDB" id="9784962at2"/>
<dbReference type="InterPro" id="IPR000843">
    <property type="entry name" value="HTH_LacI"/>
</dbReference>
<dbReference type="GO" id="GO:0000976">
    <property type="term" value="F:transcription cis-regulatory region binding"/>
    <property type="evidence" value="ECO:0007669"/>
    <property type="project" value="TreeGrafter"/>
</dbReference>